<evidence type="ECO:0000256" key="8">
    <source>
        <dbReference type="SAM" id="Phobius"/>
    </source>
</evidence>
<proteinExistence type="inferred from homology"/>
<evidence type="ECO:0000256" key="6">
    <source>
        <dbReference type="ARBA" id="ARBA00023136"/>
    </source>
</evidence>
<evidence type="ECO:0000256" key="3">
    <source>
        <dbReference type="ARBA" id="ARBA00022448"/>
    </source>
</evidence>
<evidence type="ECO:0000256" key="7">
    <source>
        <dbReference type="RuleBase" id="RU000477"/>
    </source>
</evidence>
<dbReference type="SUPFAM" id="SSF81338">
    <property type="entry name" value="Aquaporin-like"/>
    <property type="match status" value="1"/>
</dbReference>
<dbReference type="STRING" id="109895.A0A507DUA1"/>
<feature type="transmembrane region" description="Helical" evidence="8">
    <location>
        <begin position="146"/>
        <end position="167"/>
    </location>
</feature>
<dbReference type="Pfam" id="PF00230">
    <property type="entry name" value="MIP"/>
    <property type="match status" value="1"/>
</dbReference>
<dbReference type="Proteomes" id="UP000318582">
    <property type="component" value="Unassembled WGS sequence"/>
</dbReference>
<keyword evidence="4 7" id="KW-0812">Transmembrane</keyword>
<keyword evidence="5 8" id="KW-1133">Transmembrane helix</keyword>
<name>A0A507DUA1_9FUNG</name>
<dbReference type="InterPro" id="IPR023271">
    <property type="entry name" value="Aquaporin-like"/>
</dbReference>
<feature type="transmembrane region" description="Helical" evidence="8">
    <location>
        <begin position="257"/>
        <end position="277"/>
    </location>
</feature>
<evidence type="ECO:0000256" key="4">
    <source>
        <dbReference type="ARBA" id="ARBA00022692"/>
    </source>
</evidence>
<sequence>MQLTTFIDKIASPPALKTSMSLHHDAIRIVDTGHRLNPMSSELTLSSPNSPRKKHSAFMRDVVAATVEGLGTFLFLFAAFGGVNASQTAAGGDSPGAAGAMMIATSFGLSLLVVAWALYRVSGGLLNPAVTVALVISKAITPRRGAMFVLAQLIGAICAAAMVEALFPGPFTGANSLKNAISVTQAFFLEMILTGLFTLVILMLAVEKSRGTFVAPVGIGLALFLVHLVAVPYTGCSVNPARSLAASIFEGTWSDHWIFWVAPVLGAVLASLFHLGIKTFDYETLNPGQDAQNDGEKQWVTREVEADSDV</sequence>
<keyword evidence="6 8" id="KW-0472">Membrane</keyword>
<dbReference type="PANTHER" id="PTHR19139">
    <property type="entry name" value="AQUAPORIN TRANSPORTER"/>
    <property type="match status" value="1"/>
</dbReference>
<protein>
    <recommendedName>
        <fullName evidence="11">Aquaporin</fullName>
    </recommendedName>
</protein>
<evidence type="ECO:0008006" key="11">
    <source>
        <dbReference type="Google" id="ProtNLM"/>
    </source>
</evidence>
<keyword evidence="10" id="KW-1185">Reference proteome</keyword>
<evidence type="ECO:0000313" key="9">
    <source>
        <dbReference type="EMBL" id="TPX55126.1"/>
    </source>
</evidence>
<evidence type="ECO:0000256" key="2">
    <source>
        <dbReference type="ARBA" id="ARBA00006175"/>
    </source>
</evidence>
<dbReference type="InterPro" id="IPR000425">
    <property type="entry name" value="MIP"/>
</dbReference>
<comment type="similarity">
    <text evidence="2 7">Belongs to the MIP/aquaporin (TC 1.A.8) family.</text>
</comment>
<feature type="transmembrane region" description="Helical" evidence="8">
    <location>
        <begin position="62"/>
        <end position="85"/>
    </location>
</feature>
<feature type="transmembrane region" description="Helical" evidence="8">
    <location>
        <begin position="187"/>
        <end position="206"/>
    </location>
</feature>
<comment type="subcellular location">
    <subcellularLocation>
        <location evidence="1">Membrane</location>
        <topology evidence="1">Multi-pass membrane protein</topology>
    </subcellularLocation>
</comment>
<feature type="transmembrane region" description="Helical" evidence="8">
    <location>
        <begin position="213"/>
        <end position="233"/>
    </location>
</feature>
<dbReference type="GO" id="GO:0005886">
    <property type="term" value="C:plasma membrane"/>
    <property type="evidence" value="ECO:0007669"/>
    <property type="project" value="TreeGrafter"/>
</dbReference>
<gene>
    <name evidence="9" type="ORF">PhCBS80983_g05573</name>
</gene>
<dbReference type="PRINTS" id="PR00783">
    <property type="entry name" value="MINTRINSICP"/>
</dbReference>
<keyword evidence="3 7" id="KW-0813">Transport</keyword>
<evidence type="ECO:0000256" key="1">
    <source>
        <dbReference type="ARBA" id="ARBA00004141"/>
    </source>
</evidence>
<feature type="transmembrane region" description="Helical" evidence="8">
    <location>
        <begin position="97"/>
        <end position="119"/>
    </location>
</feature>
<dbReference type="InterPro" id="IPR034294">
    <property type="entry name" value="Aquaporin_transptr"/>
</dbReference>
<evidence type="ECO:0000256" key="5">
    <source>
        <dbReference type="ARBA" id="ARBA00022989"/>
    </source>
</evidence>
<organism evidence="9 10">
    <name type="scientific">Powellomyces hirtus</name>
    <dbReference type="NCBI Taxonomy" id="109895"/>
    <lineage>
        <taxon>Eukaryota</taxon>
        <taxon>Fungi</taxon>
        <taxon>Fungi incertae sedis</taxon>
        <taxon>Chytridiomycota</taxon>
        <taxon>Chytridiomycota incertae sedis</taxon>
        <taxon>Chytridiomycetes</taxon>
        <taxon>Spizellomycetales</taxon>
        <taxon>Powellomycetaceae</taxon>
        <taxon>Powellomyces</taxon>
    </lineage>
</organism>
<dbReference type="PANTHER" id="PTHR19139:SF199">
    <property type="entry name" value="MIP17260P"/>
    <property type="match status" value="1"/>
</dbReference>
<dbReference type="EMBL" id="QEAQ01000126">
    <property type="protein sequence ID" value="TPX55126.1"/>
    <property type="molecule type" value="Genomic_DNA"/>
</dbReference>
<dbReference type="Gene3D" id="1.20.1080.10">
    <property type="entry name" value="Glycerol uptake facilitator protein"/>
    <property type="match status" value="1"/>
</dbReference>
<dbReference type="GO" id="GO:0015250">
    <property type="term" value="F:water channel activity"/>
    <property type="evidence" value="ECO:0007669"/>
    <property type="project" value="TreeGrafter"/>
</dbReference>
<reference evidence="9 10" key="1">
    <citation type="journal article" date="2019" name="Sci. Rep.">
        <title>Comparative genomics of chytrid fungi reveal insights into the obligate biotrophic and pathogenic lifestyle of Synchytrium endobioticum.</title>
        <authorList>
            <person name="van de Vossenberg B.T.L.H."/>
            <person name="Warris S."/>
            <person name="Nguyen H.D.T."/>
            <person name="van Gent-Pelzer M.P.E."/>
            <person name="Joly D.L."/>
            <person name="van de Geest H.C."/>
            <person name="Bonants P.J.M."/>
            <person name="Smith D.S."/>
            <person name="Levesque C.A."/>
            <person name="van der Lee T.A.J."/>
        </authorList>
    </citation>
    <scope>NUCLEOTIDE SEQUENCE [LARGE SCALE GENOMIC DNA]</scope>
    <source>
        <strain evidence="9 10">CBS 809.83</strain>
    </source>
</reference>
<accession>A0A507DUA1</accession>
<dbReference type="AlphaFoldDB" id="A0A507DUA1"/>
<comment type="caution">
    <text evidence="9">The sequence shown here is derived from an EMBL/GenBank/DDBJ whole genome shotgun (WGS) entry which is preliminary data.</text>
</comment>
<evidence type="ECO:0000313" key="10">
    <source>
        <dbReference type="Proteomes" id="UP000318582"/>
    </source>
</evidence>